<dbReference type="SUPFAM" id="SSF53300">
    <property type="entry name" value="vWA-like"/>
    <property type="match status" value="1"/>
</dbReference>
<accession>A0ABD5DAK4</accession>
<reference evidence="3" key="1">
    <citation type="submission" date="2019-07" db="EMBL/GenBank/DDBJ databases">
        <title>Biological characteristics of mucoid Acinetobacter baumannii from a general hospital in China.</title>
        <authorList>
            <person name="Hua X."/>
            <person name="Yu Y."/>
        </authorList>
    </citation>
    <scope>NUCLEOTIDE SEQUENCE [LARGE SCALE GENOMIC DNA]</scope>
    <source>
        <strain evidence="3">N41</strain>
    </source>
</reference>
<organism evidence="3">
    <name type="scientific">Acinetobacter baumannii</name>
    <dbReference type="NCBI Taxonomy" id="470"/>
    <lineage>
        <taxon>Bacteria</taxon>
        <taxon>Pseudomonadati</taxon>
        <taxon>Pseudomonadota</taxon>
        <taxon>Gammaproteobacteria</taxon>
        <taxon>Moraxellales</taxon>
        <taxon>Moraxellaceae</taxon>
        <taxon>Acinetobacter</taxon>
        <taxon>Acinetobacter calcoaceticus/baumannii complex</taxon>
    </lineage>
</organism>
<dbReference type="InterPro" id="IPR036465">
    <property type="entry name" value="vWFA_dom_sf"/>
</dbReference>
<dbReference type="RefSeq" id="WP_004716563.1">
    <property type="nucleotide sequence ID" value="NZ_JAESHO010000001.1"/>
</dbReference>
<dbReference type="InterPro" id="IPR025154">
    <property type="entry name" value="Put_metallopeptidase_dom"/>
</dbReference>
<comment type="caution">
    <text evidence="3">The sequence shown here is derived from an EMBL/GenBank/DDBJ whole genome shotgun (WGS) entry which is preliminary data.</text>
</comment>
<evidence type="ECO:0000259" key="2">
    <source>
        <dbReference type="Pfam" id="PF13203"/>
    </source>
</evidence>
<gene>
    <name evidence="3" type="ORF">FPK87_14215</name>
</gene>
<proteinExistence type="predicted"/>
<dbReference type="Pfam" id="PF09967">
    <property type="entry name" value="DUF2201"/>
    <property type="match status" value="1"/>
</dbReference>
<dbReference type="EMBL" id="VMBB01000021">
    <property type="protein sequence ID" value="MDR8261608.1"/>
    <property type="molecule type" value="Genomic_DNA"/>
</dbReference>
<sequence length="372" mass="42311">MKDIQKELSRAKILMLSKKGAVFFSTVCLSLETIVTDSIPTAATNGKYIKYNPDFFLSLTDEERVFVLAHETLHVIFLHMTRRGDRNPRLWNVAGDYVINNILKEQGYRLIEGVKYNPAYAGMTTEEVYKHLLEEGEDQKPDFDDIEEIDFYGDVAAHEKFDDEIESTIIRAKLLAEMSGEGENSPALQRFLSELLRPKLNWKAILKKYVTATVCRSDYSWKKPKQRGDTYIPRLRSQQVGQIDIAIDTSGSISDTEFNQFLSEVYGVLKSVKPFSIGLIQWDHELRANDPVKSVQDLTRLPFTGGGGTCVSAAFKGFADNKTSQLLVIITDGYFFPEDPVKEKRPVLWIVHNNPGFSPPWGRKDKVIHYSI</sequence>
<protein>
    <recommendedName>
        <fullName evidence="4">Metallopeptidase</fullName>
    </recommendedName>
</protein>
<evidence type="ECO:0000259" key="1">
    <source>
        <dbReference type="Pfam" id="PF09967"/>
    </source>
</evidence>
<dbReference type="PANTHER" id="PTHR38730:SF1">
    <property type="entry name" value="SLL7028 PROTEIN"/>
    <property type="match status" value="1"/>
</dbReference>
<dbReference type="PANTHER" id="PTHR38730">
    <property type="entry name" value="SLL7028 PROTEIN"/>
    <property type="match status" value="1"/>
</dbReference>
<dbReference type="AlphaFoldDB" id="A0ABD5DAK4"/>
<dbReference type="InterPro" id="IPR018698">
    <property type="entry name" value="VWA-like_dom"/>
</dbReference>
<evidence type="ECO:0000313" key="3">
    <source>
        <dbReference type="EMBL" id="MDR8261608.1"/>
    </source>
</evidence>
<dbReference type="CDD" id="cd00198">
    <property type="entry name" value="vWFA"/>
    <property type="match status" value="1"/>
</dbReference>
<dbReference type="Pfam" id="PF13203">
    <property type="entry name" value="DUF2201_N"/>
    <property type="match status" value="1"/>
</dbReference>
<name>A0ABD5DAK4_ACIBA</name>
<feature type="domain" description="VWA-like" evidence="1">
    <location>
        <begin position="245"/>
        <end position="363"/>
    </location>
</feature>
<evidence type="ECO:0008006" key="4">
    <source>
        <dbReference type="Google" id="ProtNLM"/>
    </source>
</evidence>
<dbReference type="Gene3D" id="3.40.50.410">
    <property type="entry name" value="von Willebrand factor, type A domain"/>
    <property type="match status" value="1"/>
</dbReference>
<feature type="domain" description="Putative metallopeptidase" evidence="2">
    <location>
        <begin position="10"/>
        <end position="227"/>
    </location>
</feature>